<feature type="compositionally biased region" description="Low complexity" evidence="1">
    <location>
        <begin position="308"/>
        <end position="327"/>
    </location>
</feature>
<dbReference type="EMBL" id="KN847338">
    <property type="protein sequence ID" value="KIW40650.1"/>
    <property type="molecule type" value="Genomic_DNA"/>
</dbReference>
<evidence type="ECO:0000256" key="1">
    <source>
        <dbReference type="SAM" id="MobiDB-lite"/>
    </source>
</evidence>
<dbReference type="STRING" id="215243.A0A0D2DDX9"/>
<feature type="compositionally biased region" description="Acidic residues" evidence="1">
    <location>
        <begin position="934"/>
        <end position="945"/>
    </location>
</feature>
<gene>
    <name evidence="2" type="ORF">PV06_07829</name>
</gene>
<feature type="compositionally biased region" description="Basic and acidic residues" evidence="1">
    <location>
        <begin position="859"/>
        <end position="875"/>
    </location>
</feature>
<organism evidence="2 3">
    <name type="scientific">Exophiala oligosperma</name>
    <dbReference type="NCBI Taxonomy" id="215243"/>
    <lineage>
        <taxon>Eukaryota</taxon>
        <taxon>Fungi</taxon>
        <taxon>Dikarya</taxon>
        <taxon>Ascomycota</taxon>
        <taxon>Pezizomycotina</taxon>
        <taxon>Eurotiomycetes</taxon>
        <taxon>Chaetothyriomycetidae</taxon>
        <taxon>Chaetothyriales</taxon>
        <taxon>Herpotrichiellaceae</taxon>
        <taxon>Exophiala</taxon>
    </lineage>
</organism>
<evidence type="ECO:0000313" key="2">
    <source>
        <dbReference type="EMBL" id="KIW40650.1"/>
    </source>
</evidence>
<feature type="compositionally biased region" description="Low complexity" evidence="1">
    <location>
        <begin position="192"/>
        <end position="209"/>
    </location>
</feature>
<feature type="compositionally biased region" description="Polar residues" evidence="1">
    <location>
        <begin position="213"/>
        <end position="234"/>
    </location>
</feature>
<dbReference type="RefSeq" id="XP_016260866.1">
    <property type="nucleotide sequence ID" value="XM_016409112.1"/>
</dbReference>
<dbReference type="OrthoDB" id="4159553at2759"/>
<feature type="compositionally biased region" description="Basic and acidic residues" evidence="1">
    <location>
        <begin position="361"/>
        <end position="370"/>
    </location>
</feature>
<feature type="compositionally biased region" description="Basic and acidic residues" evidence="1">
    <location>
        <begin position="901"/>
        <end position="918"/>
    </location>
</feature>
<reference evidence="2 3" key="1">
    <citation type="submission" date="2015-01" db="EMBL/GenBank/DDBJ databases">
        <title>The Genome Sequence of Exophiala oligosperma CBS72588.</title>
        <authorList>
            <consortium name="The Broad Institute Genomics Platform"/>
            <person name="Cuomo C."/>
            <person name="de Hoog S."/>
            <person name="Gorbushina A."/>
            <person name="Stielow B."/>
            <person name="Teixiera M."/>
            <person name="Abouelleil A."/>
            <person name="Chapman S.B."/>
            <person name="Priest M."/>
            <person name="Young S.K."/>
            <person name="Wortman J."/>
            <person name="Nusbaum C."/>
            <person name="Birren B."/>
        </authorList>
    </citation>
    <scope>NUCLEOTIDE SEQUENCE [LARGE SCALE GENOMIC DNA]</scope>
    <source>
        <strain evidence="2 3">CBS 72588</strain>
    </source>
</reference>
<feature type="compositionally biased region" description="Basic residues" evidence="1">
    <location>
        <begin position="919"/>
        <end position="930"/>
    </location>
</feature>
<feature type="compositionally biased region" description="Basic and acidic residues" evidence="1">
    <location>
        <begin position="946"/>
        <end position="957"/>
    </location>
</feature>
<dbReference type="VEuPathDB" id="FungiDB:PV06_07829"/>
<feature type="compositionally biased region" description="Basic and acidic residues" evidence="1">
    <location>
        <begin position="142"/>
        <end position="152"/>
    </location>
</feature>
<feature type="region of interest" description="Disordered" evidence="1">
    <location>
        <begin position="1"/>
        <end position="454"/>
    </location>
</feature>
<accession>A0A0D2DDX9</accession>
<feature type="compositionally biased region" description="Basic and acidic residues" evidence="1">
    <location>
        <begin position="733"/>
        <end position="822"/>
    </location>
</feature>
<evidence type="ECO:0000313" key="3">
    <source>
        <dbReference type="Proteomes" id="UP000053342"/>
    </source>
</evidence>
<dbReference type="AlphaFoldDB" id="A0A0D2DDX9"/>
<feature type="compositionally biased region" description="Basic and acidic residues" evidence="1">
    <location>
        <begin position="1"/>
        <end position="15"/>
    </location>
</feature>
<protein>
    <submittedName>
        <fullName evidence="2">Uncharacterized protein</fullName>
    </submittedName>
</protein>
<feature type="compositionally biased region" description="Basic and acidic residues" evidence="1">
    <location>
        <begin position="474"/>
        <end position="489"/>
    </location>
</feature>
<feature type="compositionally biased region" description="Polar residues" evidence="1">
    <location>
        <begin position="491"/>
        <end position="507"/>
    </location>
</feature>
<feature type="compositionally biased region" description="Polar residues" evidence="1">
    <location>
        <begin position="432"/>
        <end position="446"/>
    </location>
</feature>
<feature type="compositionally biased region" description="Low complexity" evidence="1">
    <location>
        <begin position="843"/>
        <end position="858"/>
    </location>
</feature>
<feature type="compositionally biased region" description="Low complexity" evidence="1">
    <location>
        <begin position="153"/>
        <end position="182"/>
    </location>
</feature>
<feature type="compositionally biased region" description="Polar residues" evidence="1">
    <location>
        <begin position="997"/>
        <end position="1029"/>
    </location>
</feature>
<name>A0A0D2DDX9_9EURO</name>
<keyword evidence="3" id="KW-1185">Reference proteome</keyword>
<feature type="compositionally biased region" description="Polar residues" evidence="1">
    <location>
        <begin position="297"/>
        <end position="307"/>
    </location>
</feature>
<feature type="compositionally biased region" description="Low complexity" evidence="1">
    <location>
        <begin position="409"/>
        <end position="426"/>
    </location>
</feature>
<proteinExistence type="predicted"/>
<dbReference type="GeneID" id="27359903"/>
<feature type="compositionally biased region" description="Polar residues" evidence="1">
    <location>
        <begin position="1044"/>
        <end position="1055"/>
    </location>
</feature>
<feature type="region of interest" description="Disordered" evidence="1">
    <location>
        <begin position="472"/>
        <end position="1055"/>
    </location>
</feature>
<dbReference type="Proteomes" id="UP000053342">
    <property type="component" value="Unassembled WGS sequence"/>
</dbReference>
<feature type="compositionally biased region" description="Polar residues" evidence="1">
    <location>
        <begin position="652"/>
        <end position="664"/>
    </location>
</feature>
<sequence length="1055" mass="107523">MDKVKSVLHSNKEDPEPSTSAGPSGRMTGQGSHFPQAEDTISSGGGPGLDTRQPARQNPDDGLGTAAIGTTSTYSSHYLAKGDPVGNVADPQSADPTTYKMPEHMYGSSGTGVPEGAAGTAASLAFNKDRQQSTSQIPGAFPKDESSPHDSTRAASAATSGFTGSGTTRDPYGSRGLEAASGGAAGTGGSSSLGQGVSAAAAGVATENALSRGGTTHDATTIAPSGLTSTTSPADRSAGFGAAEKTKVPDETATGSNQGGTFGKILGAMGLGAAAGGATAAATRGRENEKPDAVSGTPDQPTTTTGVSSYTAPTESTPSTAATQPPTHYRKESIPTSAYPAGQDSPAPINPPVGGTAAAVNEREHKDHTGRNAGLAAAGVGAGALGAHELGKHRSEPGEINEYSIGSSAQNTTPAAPYAPATSTGTERGMAQGQTTATPYNDSTPESDSKGYGKTAAAAGLGAGAAGAGAYALGHERNKPETGDLRAEKPYTSSESATQPPATTSQLPVREKQAGPATTSTSGEYPTEHTPAADDRRTGRNAALAGAAGAGAGAYGAHEYNKHRAAEDPSVGRQGPTTSTKDTKIAPVAASSQPAVERSTRNDPTAAPEQDKSHAGRDAALAGAAGTGAGAYGAHEYNKHHAEQDPSAARQVPTTSTKDTSAARNDTKATPIAASSGPTSDKAARTDPAAPEQGESHTGRDAALAGAAGAGAGAYGAHEYSKHEVGQDAANAEARRQKDLAEQEAARQKQFEKDQKAAEKQAHKEEKQHQKELAKEHKAQEKAAAKEEKEHQKGLEKEEKKHDKELAAGEAEHERHPKKEEQPGAGVEAEEAERHRRREKEAAAAAAVGGTGAAAAYGAHEHDQKSDAQKQHEQESLDTAYGIGKQSAGSQGGRPAVVADDGGHNVLHKDPPHEEKKPNIFKRIFKRRKNKDTGEEEEYSTDDDEDHGHGHDGRHAAEAGVLGAGAGAGVAGAETSRHEPGSTTSRISTEQHHGSSYEEQSGGLQKPSYNPFSKQSPTSANYGQQQQQEPVAADPSHSGPGVGRTNTSTTTDHAR</sequence>
<feature type="compositionally biased region" description="Polar residues" evidence="1">
    <location>
        <begin position="17"/>
        <end position="33"/>
    </location>
</feature>